<sequence>MDVNDFLNYYVLGVIIIGLVLVVFGLMFFLYRNKKANEKMLRELEVEAVSTLDKVENEYKHREKEQREKVKKDYEKKVDDFKAYVHDMEKISRTTSEVKTYHILSNLKEKLVTDGKLKPSEMIILPKVFLPSKSEGDISAVKVGHIVLLKTGIYLIDTKEFYGNVLYGITKEKAKDFSFLLNDLFPPEQKETEKTIVFDNKQVNQTGLKVIAVENPAKRVMDGVDYLHPIAEKHTVPGTITPILFVDHHGNQFINHSNDSTPYVFDELETLTKFLVKHLEECDPIYTEEDLEKLRHSIENAGVDKRITEQPV</sequence>
<feature type="transmembrane region" description="Helical" evidence="1">
    <location>
        <begin position="6"/>
        <end position="31"/>
    </location>
</feature>
<keyword evidence="1" id="KW-0812">Transmembrane</keyword>
<protein>
    <recommendedName>
        <fullName evidence="4">Nuclease-related domain-containing protein</fullName>
    </recommendedName>
</protein>
<name>A0A1H3WH27_9BACI</name>
<dbReference type="Proteomes" id="UP000198584">
    <property type="component" value="Unassembled WGS sequence"/>
</dbReference>
<reference evidence="2 3" key="1">
    <citation type="submission" date="2016-10" db="EMBL/GenBank/DDBJ databases">
        <authorList>
            <person name="de Groot N.N."/>
        </authorList>
    </citation>
    <scope>NUCLEOTIDE SEQUENCE [LARGE SCALE GENOMIC DNA]</scope>
    <source>
        <strain evidence="2 3">CCM7597</strain>
    </source>
</reference>
<dbReference type="AlphaFoldDB" id="A0A1H3WH27"/>
<keyword evidence="3" id="KW-1185">Reference proteome</keyword>
<keyword evidence="1" id="KW-0472">Membrane</keyword>
<accession>A0A1H3WH27</accession>
<dbReference type="EMBL" id="FNQR01000001">
    <property type="protein sequence ID" value="SDZ86403.1"/>
    <property type="molecule type" value="Genomic_DNA"/>
</dbReference>
<proteinExistence type="predicted"/>
<evidence type="ECO:0008006" key="4">
    <source>
        <dbReference type="Google" id="ProtNLM"/>
    </source>
</evidence>
<gene>
    <name evidence="2" type="ORF">SAMN05421743_101459</name>
</gene>
<evidence type="ECO:0000313" key="2">
    <source>
        <dbReference type="EMBL" id="SDZ86403.1"/>
    </source>
</evidence>
<dbReference type="RefSeq" id="WP_093041857.1">
    <property type="nucleotide sequence ID" value="NZ_FNQR01000001.1"/>
</dbReference>
<organism evidence="2 3">
    <name type="scientific">Thalassobacillus cyri</name>
    <dbReference type="NCBI Taxonomy" id="571932"/>
    <lineage>
        <taxon>Bacteria</taxon>
        <taxon>Bacillati</taxon>
        <taxon>Bacillota</taxon>
        <taxon>Bacilli</taxon>
        <taxon>Bacillales</taxon>
        <taxon>Bacillaceae</taxon>
        <taxon>Thalassobacillus</taxon>
    </lineage>
</organism>
<dbReference type="OrthoDB" id="2416822at2"/>
<keyword evidence="1" id="KW-1133">Transmembrane helix</keyword>
<evidence type="ECO:0000256" key="1">
    <source>
        <dbReference type="SAM" id="Phobius"/>
    </source>
</evidence>
<evidence type="ECO:0000313" key="3">
    <source>
        <dbReference type="Proteomes" id="UP000198584"/>
    </source>
</evidence>
<dbReference type="STRING" id="571932.SAMN05421743_101459"/>